<keyword evidence="5" id="KW-1003">Cell membrane</keyword>
<dbReference type="InterPro" id="IPR002033">
    <property type="entry name" value="TatC"/>
</dbReference>
<feature type="transmembrane region" description="Helical" evidence="5">
    <location>
        <begin position="65"/>
        <end position="92"/>
    </location>
</feature>
<dbReference type="PANTHER" id="PTHR30371:SF0">
    <property type="entry name" value="SEC-INDEPENDENT PROTEIN TRANSLOCASE PROTEIN TATC, CHLOROPLASTIC-RELATED"/>
    <property type="match status" value="1"/>
</dbReference>
<comment type="similarity">
    <text evidence="5">Belongs to the TatC family.</text>
</comment>
<dbReference type="Pfam" id="PF00902">
    <property type="entry name" value="TatC"/>
    <property type="match status" value="1"/>
</dbReference>
<dbReference type="GO" id="GO:0009977">
    <property type="term" value="F:proton motive force dependent protein transmembrane transporter activity"/>
    <property type="evidence" value="ECO:0007669"/>
    <property type="project" value="TreeGrafter"/>
</dbReference>
<dbReference type="PANTHER" id="PTHR30371">
    <property type="entry name" value="SEC-INDEPENDENT PROTEIN TRANSLOCASE PROTEIN TATC"/>
    <property type="match status" value="1"/>
</dbReference>
<dbReference type="InterPro" id="IPR019820">
    <property type="entry name" value="Sec-indep_translocase_CS"/>
</dbReference>
<feature type="transmembrane region" description="Helical" evidence="5">
    <location>
        <begin position="193"/>
        <end position="210"/>
    </location>
</feature>
<feature type="transmembrane region" description="Helical" evidence="5">
    <location>
        <begin position="216"/>
        <end position="235"/>
    </location>
</feature>
<comment type="subcellular location">
    <subcellularLocation>
        <location evidence="5">Cell membrane</location>
        <topology evidence="5">Multi-pass membrane protein</topology>
    </subcellularLocation>
    <subcellularLocation>
        <location evidence="1">Membrane</location>
        <topology evidence="1">Multi-pass membrane protein</topology>
    </subcellularLocation>
</comment>
<accession>A0A0A3I510</accession>
<evidence type="ECO:0000256" key="4">
    <source>
        <dbReference type="ARBA" id="ARBA00023136"/>
    </source>
</evidence>
<comment type="caution">
    <text evidence="6">The sequence shown here is derived from an EMBL/GenBank/DDBJ whole genome shotgun (WGS) entry which is preliminary data.</text>
</comment>
<feature type="transmembrane region" description="Helical" evidence="5">
    <location>
        <begin position="155"/>
        <end position="181"/>
    </location>
</feature>
<evidence type="ECO:0000256" key="1">
    <source>
        <dbReference type="ARBA" id="ARBA00004141"/>
    </source>
</evidence>
<dbReference type="GO" id="GO:0065002">
    <property type="term" value="P:intracellular protein transmembrane transport"/>
    <property type="evidence" value="ECO:0007669"/>
    <property type="project" value="TreeGrafter"/>
</dbReference>
<keyword evidence="5" id="KW-0813">Transport</keyword>
<dbReference type="NCBIfam" id="TIGR00945">
    <property type="entry name" value="tatC"/>
    <property type="match status" value="1"/>
</dbReference>
<organism evidence="6 7">
    <name type="scientific">Ureibacillus manganicus DSM 26584</name>
    <dbReference type="NCBI Taxonomy" id="1384049"/>
    <lineage>
        <taxon>Bacteria</taxon>
        <taxon>Bacillati</taxon>
        <taxon>Bacillota</taxon>
        <taxon>Bacilli</taxon>
        <taxon>Bacillales</taxon>
        <taxon>Caryophanaceae</taxon>
        <taxon>Ureibacillus</taxon>
    </lineage>
</organism>
<keyword evidence="7" id="KW-1185">Reference proteome</keyword>
<dbReference type="PROSITE" id="PS01218">
    <property type="entry name" value="TATC"/>
    <property type="match status" value="1"/>
</dbReference>
<feature type="transmembrane region" description="Helical" evidence="5">
    <location>
        <begin position="20"/>
        <end position="45"/>
    </location>
</feature>
<dbReference type="STRING" id="1384049.CD29_04470"/>
<keyword evidence="5" id="KW-0653">Protein transport</keyword>
<sequence length="252" mass="28477">MRQKQDQTVIEHLEELRKRLIIVAITFTIAIAVGFWWAPTLLNILKEQPSAMGVDWNLFGYTDGILIYLKCAFILALLFTLPVALLQIWLFVKPGLTDQEAKNTIAFVPVSFLLFLTGLGFSYFILFPLMLDFLSSINTSIGATETYGINQYFTLLFNLTIPIGVVFELPVVILFLTNLGIVNPTKLRKMRKVAYFILIVVGVSISPPDFISDFLIIIPLLSLFEISILVSSWSVKRQQAKEMNKEVVNHNG</sequence>
<gene>
    <name evidence="5" type="primary">tatC</name>
    <name evidence="6" type="ORF">CD29_04470</name>
</gene>
<reference evidence="6 7" key="1">
    <citation type="submission" date="2014-02" db="EMBL/GenBank/DDBJ databases">
        <title>Draft genome sequence of Lysinibacillus manganicus DSM 26584T.</title>
        <authorList>
            <person name="Zhang F."/>
            <person name="Wang G."/>
            <person name="Zhang L."/>
        </authorList>
    </citation>
    <scope>NUCLEOTIDE SEQUENCE [LARGE SCALE GENOMIC DNA]</scope>
    <source>
        <strain evidence="6 7">DSM 26584</strain>
    </source>
</reference>
<keyword evidence="4 5" id="KW-0472">Membrane</keyword>
<dbReference type="EMBL" id="JPVN01000004">
    <property type="protein sequence ID" value="KGR79794.1"/>
    <property type="molecule type" value="Genomic_DNA"/>
</dbReference>
<dbReference type="OrthoDB" id="9777044at2"/>
<dbReference type="HAMAP" id="MF_00902">
    <property type="entry name" value="TatC"/>
    <property type="match status" value="1"/>
</dbReference>
<evidence type="ECO:0000313" key="6">
    <source>
        <dbReference type="EMBL" id="KGR79794.1"/>
    </source>
</evidence>
<dbReference type="Proteomes" id="UP000030416">
    <property type="component" value="Unassembled WGS sequence"/>
</dbReference>
<keyword evidence="5" id="KW-0811">Translocation</keyword>
<dbReference type="RefSeq" id="WP_036183297.1">
    <property type="nucleotide sequence ID" value="NZ_AVDA01000004.1"/>
</dbReference>
<comment type="subunit">
    <text evidence="5">Forms a complex with TatA.</text>
</comment>
<dbReference type="AlphaFoldDB" id="A0A0A3I510"/>
<dbReference type="PRINTS" id="PR01840">
    <property type="entry name" value="TATCFAMILY"/>
</dbReference>
<dbReference type="GO" id="GO:0033281">
    <property type="term" value="C:TAT protein transport complex"/>
    <property type="evidence" value="ECO:0007669"/>
    <property type="project" value="UniProtKB-UniRule"/>
</dbReference>
<feature type="transmembrane region" description="Helical" evidence="5">
    <location>
        <begin position="104"/>
        <end position="126"/>
    </location>
</feature>
<protein>
    <recommendedName>
        <fullName evidence="5">Sec-independent protein translocase protein TatC</fullName>
    </recommendedName>
</protein>
<keyword evidence="2 5" id="KW-0812">Transmembrane</keyword>
<dbReference type="GO" id="GO:0043953">
    <property type="term" value="P:protein transport by the Tat complex"/>
    <property type="evidence" value="ECO:0007669"/>
    <property type="project" value="UniProtKB-UniRule"/>
</dbReference>
<evidence type="ECO:0000256" key="2">
    <source>
        <dbReference type="ARBA" id="ARBA00022692"/>
    </source>
</evidence>
<evidence type="ECO:0000256" key="5">
    <source>
        <dbReference type="HAMAP-Rule" id="MF_00902"/>
    </source>
</evidence>
<dbReference type="eggNOG" id="COG0805">
    <property type="taxonomic scope" value="Bacteria"/>
</dbReference>
<evidence type="ECO:0000256" key="3">
    <source>
        <dbReference type="ARBA" id="ARBA00022989"/>
    </source>
</evidence>
<name>A0A0A3I510_9BACL</name>
<comment type="function">
    <text evidence="5">Part of the twin-arginine translocation (Tat) system that transports large folded proteins containing a characteristic twin-arginine motif in their signal peptide across membranes.</text>
</comment>
<keyword evidence="3 5" id="KW-1133">Transmembrane helix</keyword>
<proteinExistence type="inferred from homology"/>
<evidence type="ECO:0000313" key="7">
    <source>
        <dbReference type="Proteomes" id="UP000030416"/>
    </source>
</evidence>